<dbReference type="Pfam" id="PF00291">
    <property type="entry name" value="PALP"/>
    <property type="match status" value="1"/>
</dbReference>
<dbReference type="GO" id="GO:0009097">
    <property type="term" value="P:isoleucine biosynthetic process"/>
    <property type="evidence" value="ECO:0007669"/>
    <property type="project" value="TreeGrafter"/>
</dbReference>
<accession>A0AAW1S0X7</accession>
<proteinExistence type="predicted"/>
<dbReference type="EMBL" id="JALJOU010000017">
    <property type="protein sequence ID" value="KAK9839301.1"/>
    <property type="molecule type" value="Genomic_DNA"/>
</dbReference>
<evidence type="ECO:0000259" key="4">
    <source>
        <dbReference type="Pfam" id="PF00291"/>
    </source>
</evidence>
<organism evidence="5 6">
    <name type="scientific">Elliptochloris bilobata</name>
    <dbReference type="NCBI Taxonomy" id="381761"/>
    <lineage>
        <taxon>Eukaryota</taxon>
        <taxon>Viridiplantae</taxon>
        <taxon>Chlorophyta</taxon>
        <taxon>core chlorophytes</taxon>
        <taxon>Trebouxiophyceae</taxon>
        <taxon>Trebouxiophyceae incertae sedis</taxon>
        <taxon>Elliptochloris clade</taxon>
        <taxon>Elliptochloris</taxon>
    </lineage>
</organism>
<dbReference type="PANTHER" id="PTHR48078">
    <property type="entry name" value="THREONINE DEHYDRATASE, MITOCHONDRIAL-RELATED"/>
    <property type="match status" value="1"/>
</dbReference>
<evidence type="ECO:0000313" key="6">
    <source>
        <dbReference type="Proteomes" id="UP001445335"/>
    </source>
</evidence>
<keyword evidence="6" id="KW-1185">Reference proteome</keyword>
<keyword evidence="2" id="KW-0663">Pyridoxal phosphate</keyword>
<evidence type="ECO:0000313" key="5">
    <source>
        <dbReference type="EMBL" id="KAK9839301.1"/>
    </source>
</evidence>
<protein>
    <recommendedName>
        <fullName evidence="4">Tryptophan synthase beta chain-like PALP domain-containing protein</fullName>
    </recommendedName>
</protein>
<reference evidence="5 6" key="1">
    <citation type="journal article" date="2024" name="Nat. Commun.">
        <title>Phylogenomics reveals the evolutionary origins of lichenization in chlorophyte algae.</title>
        <authorList>
            <person name="Puginier C."/>
            <person name="Libourel C."/>
            <person name="Otte J."/>
            <person name="Skaloud P."/>
            <person name="Haon M."/>
            <person name="Grisel S."/>
            <person name="Petersen M."/>
            <person name="Berrin J.G."/>
            <person name="Delaux P.M."/>
            <person name="Dal Grande F."/>
            <person name="Keller J."/>
        </authorList>
    </citation>
    <scope>NUCLEOTIDE SEQUENCE [LARGE SCALE GENOMIC DNA]</scope>
    <source>
        <strain evidence="5 6">SAG 245.80</strain>
    </source>
</reference>
<evidence type="ECO:0000256" key="3">
    <source>
        <dbReference type="ARBA" id="ARBA00023239"/>
    </source>
</evidence>
<dbReference type="InterPro" id="IPR001926">
    <property type="entry name" value="TrpB-like_PALP"/>
</dbReference>
<dbReference type="Gene3D" id="3.40.50.1100">
    <property type="match status" value="1"/>
</dbReference>
<dbReference type="InterPro" id="IPR050147">
    <property type="entry name" value="Ser/Thr_Dehydratase"/>
</dbReference>
<evidence type="ECO:0000256" key="1">
    <source>
        <dbReference type="ARBA" id="ARBA00001933"/>
    </source>
</evidence>
<sequence length="263" mass="28018">MRRRRSTLRCVGCRRSLSAHLIIRCSSLGRAPWAWRSCGTARRSSVRACTPSSCRRAGGGMAAGIAALVKAVDPSILVIGVEPTGANKMAISLKHGERVSLEQIDVFADGVAIKRAGAECFHLCRDLLDGILMVDNAAISAAIKDVFLETRTILEPAGAVAVAGAKAYLAARPDIKGSAVVAVCSGANINFNRLRLVAELADLGAHREAMLTTTLSGEPGTLQRFVEAAVAGTQLNITELRHRPRRTINSMSDVKPRHVQAFI</sequence>
<dbReference type="GO" id="GO:0006565">
    <property type="term" value="P:L-serine catabolic process"/>
    <property type="evidence" value="ECO:0007669"/>
    <property type="project" value="TreeGrafter"/>
</dbReference>
<dbReference type="GO" id="GO:0003941">
    <property type="term" value="F:L-serine ammonia-lyase activity"/>
    <property type="evidence" value="ECO:0007669"/>
    <property type="project" value="TreeGrafter"/>
</dbReference>
<gene>
    <name evidence="5" type="ORF">WJX81_006777</name>
</gene>
<dbReference type="Proteomes" id="UP001445335">
    <property type="component" value="Unassembled WGS sequence"/>
</dbReference>
<dbReference type="GO" id="GO:0004794">
    <property type="term" value="F:threonine deaminase activity"/>
    <property type="evidence" value="ECO:0007669"/>
    <property type="project" value="TreeGrafter"/>
</dbReference>
<dbReference type="AlphaFoldDB" id="A0AAW1S0X7"/>
<dbReference type="InterPro" id="IPR036052">
    <property type="entry name" value="TrpB-like_PALP_sf"/>
</dbReference>
<keyword evidence="3" id="KW-0456">Lyase</keyword>
<feature type="domain" description="Tryptophan synthase beta chain-like PALP" evidence="4">
    <location>
        <begin position="58"/>
        <end position="186"/>
    </location>
</feature>
<comment type="cofactor">
    <cofactor evidence="1">
        <name>pyridoxal 5'-phosphate</name>
        <dbReference type="ChEBI" id="CHEBI:597326"/>
    </cofactor>
</comment>
<name>A0AAW1S0X7_9CHLO</name>
<comment type="caution">
    <text evidence="5">The sequence shown here is derived from an EMBL/GenBank/DDBJ whole genome shotgun (WGS) entry which is preliminary data.</text>
</comment>
<dbReference type="SUPFAM" id="SSF53686">
    <property type="entry name" value="Tryptophan synthase beta subunit-like PLP-dependent enzymes"/>
    <property type="match status" value="1"/>
</dbReference>
<dbReference type="GO" id="GO:0006567">
    <property type="term" value="P:L-threonine catabolic process"/>
    <property type="evidence" value="ECO:0007669"/>
    <property type="project" value="TreeGrafter"/>
</dbReference>
<dbReference type="PANTHER" id="PTHR48078:SF11">
    <property type="entry name" value="THREONINE DEHYDRATASE, MITOCHONDRIAL"/>
    <property type="match status" value="1"/>
</dbReference>
<evidence type="ECO:0000256" key="2">
    <source>
        <dbReference type="ARBA" id="ARBA00022898"/>
    </source>
</evidence>